<evidence type="ECO:0000256" key="5">
    <source>
        <dbReference type="ARBA" id="ARBA00023204"/>
    </source>
</evidence>
<reference evidence="9 10" key="1">
    <citation type="submission" date="2019-10" db="EMBL/GenBank/DDBJ databases">
        <title>Complete genome sequence of Variovorax paradoxus 5C-2.</title>
        <authorList>
            <person name="Gogoleva N.E."/>
            <person name="Balkin A.S."/>
        </authorList>
    </citation>
    <scope>NUCLEOTIDE SEQUENCE [LARGE SCALE GENOMIC DNA]</scope>
    <source>
        <strain evidence="9 10">5C-2</strain>
    </source>
</reference>
<evidence type="ECO:0000256" key="7">
    <source>
        <dbReference type="RuleBase" id="RU003991"/>
    </source>
</evidence>
<keyword evidence="6" id="KW-0742">SOS response</keyword>
<dbReference type="SUPFAM" id="SSF51306">
    <property type="entry name" value="LexA/Signal peptidase"/>
    <property type="match status" value="1"/>
</dbReference>
<dbReference type="InterPro" id="IPR015927">
    <property type="entry name" value="Peptidase_S24_S26A/B/C"/>
</dbReference>
<dbReference type="EMBL" id="CP045644">
    <property type="protein sequence ID" value="QFZ84566.1"/>
    <property type="molecule type" value="Genomic_DNA"/>
</dbReference>
<evidence type="ECO:0000256" key="6">
    <source>
        <dbReference type="ARBA" id="ARBA00023236"/>
    </source>
</evidence>
<dbReference type="Gene3D" id="2.10.109.10">
    <property type="entry name" value="Umud Fragment, subunit A"/>
    <property type="match status" value="1"/>
</dbReference>
<dbReference type="GO" id="GO:0003677">
    <property type="term" value="F:DNA binding"/>
    <property type="evidence" value="ECO:0007669"/>
    <property type="project" value="InterPro"/>
</dbReference>
<sequence length="146" mass="15809">MNSILAQPAPEPLSTECLMLPIADATVHAGFPSPAEDFLVKRIDLNTVLVTHPQATFMLRVAGDSMRDTGIDNGDLLVVNRALKPRHGQIVVAVVDGDFAVKQLYLRAGRLKLKAGNPTYPEITPSEGQTIEIWGVVTSCIKQFST</sequence>
<dbReference type="GO" id="GO:0009432">
    <property type="term" value="P:SOS response"/>
    <property type="evidence" value="ECO:0007669"/>
    <property type="project" value="UniProtKB-KW"/>
</dbReference>
<keyword evidence="9" id="KW-0808">Transferase</keyword>
<gene>
    <name evidence="9" type="primary">umuD</name>
    <name evidence="9" type="ORF">GFK26_18225</name>
</gene>
<dbReference type="GO" id="GO:0003887">
    <property type="term" value="F:DNA-directed DNA polymerase activity"/>
    <property type="evidence" value="ECO:0007669"/>
    <property type="project" value="UniProtKB-EC"/>
</dbReference>
<dbReference type="GO" id="GO:0006281">
    <property type="term" value="P:DNA repair"/>
    <property type="evidence" value="ECO:0007669"/>
    <property type="project" value="UniProtKB-KW"/>
</dbReference>
<comment type="similarity">
    <text evidence="1 7">Belongs to the peptidase S24 family.</text>
</comment>
<dbReference type="EC" id="2.7.7.7" evidence="9"/>
<dbReference type="AlphaFoldDB" id="A0A5Q0M543"/>
<dbReference type="Pfam" id="PF00717">
    <property type="entry name" value="Peptidase_S24"/>
    <property type="match status" value="1"/>
</dbReference>
<evidence type="ECO:0000256" key="3">
    <source>
        <dbReference type="ARBA" id="ARBA00022801"/>
    </source>
</evidence>
<evidence type="ECO:0000313" key="9">
    <source>
        <dbReference type="EMBL" id="QFZ84566.1"/>
    </source>
</evidence>
<dbReference type="InterPro" id="IPR036286">
    <property type="entry name" value="LexA/Signal_pep-like_sf"/>
</dbReference>
<keyword evidence="9" id="KW-0548">Nucleotidyltransferase</keyword>
<evidence type="ECO:0000259" key="8">
    <source>
        <dbReference type="Pfam" id="PF00717"/>
    </source>
</evidence>
<dbReference type="InterPro" id="IPR039418">
    <property type="entry name" value="LexA-like"/>
</dbReference>
<dbReference type="InterPro" id="IPR050077">
    <property type="entry name" value="LexA_repressor"/>
</dbReference>
<keyword evidence="3 7" id="KW-0378">Hydrolase</keyword>
<dbReference type="Proteomes" id="UP000326780">
    <property type="component" value="Chromosome"/>
</dbReference>
<dbReference type="PANTHER" id="PTHR33516">
    <property type="entry name" value="LEXA REPRESSOR"/>
    <property type="match status" value="1"/>
</dbReference>
<dbReference type="RefSeq" id="WP_153283185.1">
    <property type="nucleotide sequence ID" value="NZ_CP045644.1"/>
</dbReference>
<protein>
    <submittedName>
        <fullName evidence="9">Translesion error-prone DNA polymerase V autoproteolytic subunit</fullName>
        <ecNumber evidence="9">2.7.7.7</ecNumber>
    </submittedName>
</protein>
<dbReference type="GO" id="GO:0016787">
    <property type="term" value="F:hydrolase activity"/>
    <property type="evidence" value="ECO:0007669"/>
    <property type="project" value="UniProtKB-KW"/>
</dbReference>
<dbReference type="NCBIfam" id="NF007621">
    <property type="entry name" value="PRK10276.1"/>
    <property type="match status" value="1"/>
</dbReference>
<keyword evidence="2" id="KW-0227">DNA damage</keyword>
<evidence type="ECO:0000313" key="10">
    <source>
        <dbReference type="Proteomes" id="UP000326780"/>
    </source>
</evidence>
<organism evidence="9 10">
    <name type="scientific">Variovorax paradoxus</name>
    <dbReference type="NCBI Taxonomy" id="34073"/>
    <lineage>
        <taxon>Bacteria</taxon>
        <taxon>Pseudomonadati</taxon>
        <taxon>Pseudomonadota</taxon>
        <taxon>Betaproteobacteria</taxon>
        <taxon>Burkholderiales</taxon>
        <taxon>Comamonadaceae</taxon>
        <taxon>Variovorax</taxon>
    </lineage>
</organism>
<accession>A0A5Q0M543</accession>
<evidence type="ECO:0000256" key="2">
    <source>
        <dbReference type="ARBA" id="ARBA00022763"/>
    </source>
</evidence>
<dbReference type="CDD" id="cd06529">
    <property type="entry name" value="S24_LexA-like"/>
    <property type="match status" value="1"/>
</dbReference>
<dbReference type="PANTHER" id="PTHR33516:SF2">
    <property type="entry name" value="LEXA REPRESSOR-RELATED"/>
    <property type="match status" value="1"/>
</dbReference>
<evidence type="ECO:0000256" key="4">
    <source>
        <dbReference type="ARBA" id="ARBA00022813"/>
    </source>
</evidence>
<name>A0A5Q0M543_VARPD</name>
<keyword evidence="5" id="KW-0234">DNA repair</keyword>
<dbReference type="GO" id="GO:0006355">
    <property type="term" value="P:regulation of DNA-templated transcription"/>
    <property type="evidence" value="ECO:0007669"/>
    <property type="project" value="InterPro"/>
</dbReference>
<feature type="domain" description="Peptidase S24/S26A/S26B/S26C" evidence="8">
    <location>
        <begin position="26"/>
        <end position="137"/>
    </location>
</feature>
<dbReference type="InterPro" id="IPR006197">
    <property type="entry name" value="Peptidase_S24_LexA"/>
</dbReference>
<keyword evidence="4 7" id="KW-0068">Autocatalytic cleavage</keyword>
<proteinExistence type="inferred from homology"/>
<evidence type="ECO:0000256" key="1">
    <source>
        <dbReference type="ARBA" id="ARBA00007484"/>
    </source>
</evidence>
<dbReference type="PRINTS" id="PR00726">
    <property type="entry name" value="LEXASERPTASE"/>
</dbReference>